<evidence type="ECO:0000313" key="5">
    <source>
        <dbReference type="Proteomes" id="UP001201873"/>
    </source>
</evidence>
<dbReference type="CDD" id="cd03375">
    <property type="entry name" value="TPP_OGFOR"/>
    <property type="match status" value="1"/>
</dbReference>
<dbReference type="RefSeq" id="WP_248810899.1">
    <property type="nucleotide sequence ID" value="NZ_JALKFT010000003.1"/>
</dbReference>
<organism evidence="4 5">
    <name type="scientific">Frankia umida</name>
    <dbReference type="NCBI Taxonomy" id="573489"/>
    <lineage>
        <taxon>Bacteria</taxon>
        <taxon>Bacillati</taxon>
        <taxon>Actinomycetota</taxon>
        <taxon>Actinomycetes</taxon>
        <taxon>Frankiales</taxon>
        <taxon>Frankiaceae</taxon>
        <taxon>Frankia</taxon>
    </lineage>
</organism>
<dbReference type="InterPro" id="IPR011766">
    <property type="entry name" value="TPP_enzyme_TPP-bd"/>
</dbReference>
<evidence type="ECO:0000313" key="4">
    <source>
        <dbReference type="EMBL" id="MCK9874966.1"/>
    </source>
</evidence>
<keyword evidence="1" id="KW-0560">Oxidoreductase</keyword>
<proteinExistence type="predicted"/>
<feature type="domain" description="Thiamine pyrophosphate enzyme TPP-binding" evidence="3">
    <location>
        <begin position="71"/>
        <end position="218"/>
    </location>
</feature>
<feature type="region of interest" description="Disordered" evidence="2">
    <location>
        <begin position="225"/>
        <end position="251"/>
    </location>
</feature>
<protein>
    <submittedName>
        <fullName evidence="4">2-oxoacid:ferredoxin oxidoreductase subunit beta</fullName>
    </submittedName>
</protein>
<comment type="caution">
    <text evidence="4">The sequence shown here is derived from an EMBL/GenBank/DDBJ whole genome shotgun (WGS) entry which is preliminary data.</text>
</comment>
<evidence type="ECO:0000259" key="3">
    <source>
        <dbReference type="Pfam" id="PF02775"/>
    </source>
</evidence>
<dbReference type="PANTHER" id="PTHR48084:SF4">
    <property type="entry name" value="2-OXOGLUTARATE OXIDOREDUCTASE SUBUNIT KORB"/>
    <property type="match status" value="1"/>
</dbReference>
<dbReference type="EMBL" id="JALKFT010000003">
    <property type="protein sequence ID" value="MCK9874966.1"/>
    <property type="molecule type" value="Genomic_DNA"/>
</dbReference>
<reference evidence="4 5" key="1">
    <citation type="submission" date="2022-04" db="EMBL/GenBank/DDBJ databases">
        <title>Genome diversity in the genus Frankia.</title>
        <authorList>
            <person name="Carlos-Shanley C."/>
            <person name="Hahn D."/>
        </authorList>
    </citation>
    <scope>NUCLEOTIDE SEQUENCE [LARGE SCALE GENOMIC DNA]</scope>
    <source>
        <strain evidence="4 5">Ag45/Mut15</strain>
    </source>
</reference>
<dbReference type="SUPFAM" id="SSF52518">
    <property type="entry name" value="Thiamin diphosphate-binding fold (THDP-binding)"/>
    <property type="match status" value="1"/>
</dbReference>
<sequence length="362" mass="37922">MSPTGETEGAARAEEPAGTAGRRAPTVADFTTANEVRWCPGCGDHAILSTMRGLLPALGVAPENTVVVSGIGCSSRLPYYLDTYGIHSIHGRAPTFATGVSINRPDLSVWVVTGDGDALSIGGNHLIHALRRNVNLKILLFNNHIYGLTKGQFSPASKVGTVSPSSPHGSLDYPFNPIALALGAGATFVARTIDTDRRHLTATLTAAAAHKGAALIEIRQGCPTFNNIPRQPRGSGDATTENDPASPELGPIRLSPGLPIVFGPNDQWGIVRDPNTGELVVGNGGDPRVVVHDPGTQNSTYAYALSRLAETALGEAPIGVYRSVSQPSFDQLFQERLATARPGGRGELRSLLTGSDSWVVAG</sequence>
<dbReference type="InterPro" id="IPR051457">
    <property type="entry name" value="2-oxoacid:Fd_oxidoreductase"/>
</dbReference>
<keyword evidence="5" id="KW-1185">Reference proteome</keyword>
<evidence type="ECO:0000256" key="2">
    <source>
        <dbReference type="SAM" id="MobiDB-lite"/>
    </source>
</evidence>
<evidence type="ECO:0000256" key="1">
    <source>
        <dbReference type="ARBA" id="ARBA00023002"/>
    </source>
</evidence>
<name>A0ABT0JTV6_9ACTN</name>
<dbReference type="Gene3D" id="3.40.50.970">
    <property type="match status" value="1"/>
</dbReference>
<dbReference type="Pfam" id="PF02775">
    <property type="entry name" value="TPP_enzyme_C"/>
    <property type="match status" value="1"/>
</dbReference>
<dbReference type="InterPro" id="IPR029061">
    <property type="entry name" value="THDP-binding"/>
</dbReference>
<dbReference type="PANTHER" id="PTHR48084">
    <property type="entry name" value="2-OXOGLUTARATE OXIDOREDUCTASE SUBUNIT KORB-RELATED"/>
    <property type="match status" value="1"/>
</dbReference>
<feature type="region of interest" description="Disordered" evidence="2">
    <location>
        <begin position="1"/>
        <end position="25"/>
    </location>
</feature>
<gene>
    <name evidence="4" type="ORF">MXD59_04075</name>
</gene>
<accession>A0ABT0JTV6</accession>
<dbReference type="Proteomes" id="UP001201873">
    <property type="component" value="Unassembled WGS sequence"/>
</dbReference>